<reference evidence="1" key="1">
    <citation type="submission" date="2023-03" db="EMBL/GenBank/DDBJ databases">
        <title>Massive genome expansion in bonnet fungi (Mycena s.s.) driven by repeated elements and novel gene families across ecological guilds.</title>
        <authorList>
            <consortium name="Lawrence Berkeley National Laboratory"/>
            <person name="Harder C.B."/>
            <person name="Miyauchi S."/>
            <person name="Viragh M."/>
            <person name="Kuo A."/>
            <person name="Thoen E."/>
            <person name="Andreopoulos B."/>
            <person name="Lu D."/>
            <person name="Skrede I."/>
            <person name="Drula E."/>
            <person name="Henrissat B."/>
            <person name="Morin E."/>
            <person name="Kohler A."/>
            <person name="Barry K."/>
            <person name="LaButti K."/>
            <person name="Morin E."/>
            <person name="Salamov A."/>
            <person name="Lipzen A."/>
            <person name="Mereny Z."/>
            <person name="Hegedus B."/>
            <person name="Baldrian P."/>
            <person name="Stursova M."/>
            <person name="Weitz H."/>
            <person name="Taylor A."/>
            <person name="Grigoriev I.V."/>
            <person name="Nagy L.G."/>
            <person name="Martin F."/>
            <person name="Kauserud H."/>
        </authorList>
    </citation>
    <scope>NUCLEOTIDE SEQUENCE</scope>
    <source>
        <strain evidence="1">CBHHK182m</strain>
    </source>
</reference>
<evidence type="ECO:0000313" key="2">
    <source>
        <dbReference type="Proteomes" id="UP001215598"/>
    </source>
</evidence>
<organism evidence="1 2">
    <name type="scientific">Mycena metata</name>
    <dbReference type="NCBI Taxonomy" id="1033252"/>
    <lineage>
        <taxon>Eukaryota</taxon>
        <taxon>Fungi</taxon>
        <taxon>Dikarya</taxon>
        <taxon>Basidiomycota</taxon>
        <taxon>Agaricomycotina</taxon>
        <taxon>Agaricomycetes</taxon>
        <taxon>Agaricomycetidae</taxon>
        <taxon>Agaricales</taxon>
        <taxon>Marasmiineae</taxon>
        <taxon>Mycenaceae</taxon>
        <taxon>Mycena</taxon>
    </lineage>
</organism>
<protein>
    <submittedName>
        <fullName evidence="1">Uncharacterized protein</fullName>
    </submittedName>
</protein>
<accession>A0AAD7K1F4</accession>
<evidence type="ECO:0000313" key="1">
    <source>
        <dbReference type="EMBL" id="KAJ7776336.1"/>
    </source>
</evidence>
<dbReference type="Proteomes" id="UP001215598">
    <property type="component" value="Unassembled WGS sequence"/>
</dbReference>
<proteinExistence type="predicted"/>
<sequence length="77" mass="9034">MWPYFSSAVYAMTVSAASNVSALWWCNSSPSIHPRRIFDVRYFIRVTGEWTIKPSWKLFVPYKQRRRRPNGPIGITP</sequence>
<dbReference type="EMBL" id="JARKIB010000009">
    <property type="protein sequence ID" value="KAJ7776336.1"/>
    <property type="molecule type" value="Genomic_DNA"/>
</dbReference>
<name>A0AAD7K1F4_9AGAR</name>
<dbReference type="AlphaFoldDB" id="A0AAD7K1F4"/>
<gene>
    <name evidence="1" type="ORF">B0H16DRAFT_1506386</name>
</gene>
<keyword evidence="2" id="KW-1185">Reference proteome</keyword>
<comment type="caution">
    <text evidence="1">The sequence shown here is derived from an EMBL/GenBank/DDBJ whole genome shotgun (WGS) entry which is preliminary data.</text>
</comment>